<dbReference type="RefSeq" id="XP_016608458.1">
    <property type="nucleotide sequence ID" value="XM_016752973.1"/>
</dbReference>
<dbReference type="SUPFAM" id="SSF52540">
    <property type="entry name" value="P-loop containing nucleoside triphosphate hydrolases"/>
    <property type="match status" value="1"/>
</dbReference>
<dbReference type="GO" id="GO:0005524">
    <property type="term" value="F:ATP binding"/>
    <property type="evidence" value="ECO:0007669"/>
    <property type="project" value="InterPro"/>
</dbReference>
<dbReference type="InterPro" id="IPR027417">
    <property type="entry name" value="P-loop_NTPase"/>
</dbReference>
<dbReference type="Pfam" id="PF17213">
    <property type="entry name" value="Hydin_ADK"/>
    <property type="match status" value="1"/>
</dbReference>
<dbReference type="InterPro" id="IPR000850">
    <property type="entry name" value="Adenylat/UMP-CMP_kin"/>
</dbReference>
<dbReference type="Gene3D" id="3.40.50.720">
    <property type="entry name" value="NAD(P)-binding Rossmann-like Domain"/>
    <property type="match status" value="1"/>
</dbReference>
<dbReference type="STRING" id="645134.A0A0L0HHX4"/>
<reference evidence="7 8" key="1">
    <citation type="submission" date="2009-08" db="EMBL/GenBank/DDBJ databases">
        <title>The Genome Sequence of Spizellomyces punctatus strain DAOM BR117.</title>
        <authorList>
            <consortium name="The Broad Institute Genome Sequencing Platform"/>
            <person name="Russ C."/>
            <person name="Cuomo C."/>
            <person name="Shea T."/>
            <person name="Young S.K."/>
            <person name="Zeng Q."/>
            <person name="Koehrsen M."/>
            <person name="Haas B."/>
            <person name="Borodovsky M."/>
            <person name="Guigo R."/>
            <person name="Alvarado L."/>
            <person name="Berlin A."/>
            <person name="Bochicchio J."/>
            <person name="Borenstein D."/>
            <person name="Chapman S."/>
            <person name="Chen Z."/>
            <person name="Engels R."/>
            <person name="Freedman E."/>
            <person name="Gellesch M."/>
            <person name="Goldberg J."/>
            <person name="Griggs A."/>
            <person name="Gujja S."/>
            <person name="Heiman D."/>
            <person name="Hepburn T."/>
            <person name="Howarth C."/>
            <person name="Jen D."/>
            <person name="Larson L."/>
            <person name="Lewis B."/>
            <person name="Mehta T."/>
            <person name="Park D."/>
            <person name="Pearson M."/>
            <person name="Roberts A."/>
            <person name="Saif S."/>
            <person name="Shenoy N."/>
            <person name="Sisk P."/>
            <person name="Stolte C."/>
            <person name="Sykes S."/>
            <person name="Thomson T."/>
            <person name="Walk T."/>
            <person name="White J."/>
            <person name="Yandava C."/>
            <person name="Burger G."/>
            <person name="Gray M.W."/>
            <person name="Holland P.W.H."/>
            <person name="King N."/>
            <person name="Lang F.B.F."/>
            <person name="Roger A.J."/>
            <person name="Ruiz-Trillo I."/>
            <person name="Lander E."/>
            <person name="Nusbaum C."/>
        </authorList>
    </citation>
    <scope>NUCLEOTIDE SEQUENCE [LARGE SCALE GENOMIC DNA]</scope>
    <source>
        <strain evidence="7 8">DAOM BR117</strain>
    </source>
</reference>
<protein>
    <recommendedName>
        <fullName evidence="6">Hydin adenylate kinase-like domain-containing protein</fullName>
    </recommendedName>
</protein>
<dbReference type="Pfam" id="PF00406">
    <property type="entry name" value="ADK"/>
    <property type="match status" value="1"/>
</dbReference>
<dbReference type="PANTHER" id="PTHR23359">
    <property type="entry name" value="NUCLEOTIDE KINASE"/>
    <property type="match status" value="1"/>
</dbReference>
<proteinExistence type="predicted"/>
<evidence type="ECO:0000313" key="7">
    <source>
        <dbReference type="EMBL" id="KND00419.1"/>
    </source>
</evidence>
<dbReference type="Pfam" id="PF05186">
    <property type="entry name" value="Dpy-30"/>
    <property type="match status" value="1"/>
</dbReference>
<name>A0A0L0HHX4_SPIPD</name>
<organism evidence="7 8">
    <name type="scientific">Spizellomyces punctatus (strain DAOM BR117)</name>
    <dbReference type="NCBI Taxonomy" id="645134"/>
    <lineage>
        <taxon>Eukaryota</taxon>
        <taxon>Fungi</taxon>
        <taxon>Fungi incertae sedis</taxon>
        <taxon>Chytridiomycota</taxon>
        <taxon>Chytridiomycota incertae sedis</taxon>
        <taxon>Chytridiomycetes</taxon>
        <taxon>Spizellomycetales</taxon>
        <taxon>Spizellomycetaceae</taxon>
        <taxon>Spizellomyces</taxon>
    </lineage>
</organism>
<dbReference type="CDD" id="cd22967">
    <property type="entry name" value="DD_AK7"/>
    <property type="match status" value="1"/>
</dbReference>
<dbReference type="InterPro" id="IPR036291">
    <property type="entry name" value="NAD(P)-bd_dom_sf"/>
</dbReference>
<evidence type="ECO:0000256" key="5">
    <source>
        <dbReference type="SAM" id="MobiDB-lite"/>
    </source>
</evidence>
<dbReference type="Gene3D" id="3.40.50.300">
    <property type="entry name" value="P-loop containing nucleotide triphosphate hydrolases"/>
    <property type="match status" value="1"/>
</dbReference>
<dbReference type="InterPro" id="IPR047499">
    <property type="entry name" value="DD_AK7"/>
</dbReference>
<dbReference type="eggNOG" id="KOG3078">
    <property type="taxonomic scope" value="Eukaryota"/>
</dbReference>
<evidence type="ECO:0000256" key="1">
    <source>
        <dbReference type="ARBA" id="ARBA00022679"/>
    </source>
</evidence>
<dbReference type="OrthoDB" id="10262413at2759"/>
<dbReference type="AlphaFoldDB" id="A0A0L0HHX4"/>
<keyword evidence="1" id="KW-0808">Transferase</keyword>
<evidence type="ECO:0000256" key="4">
    <source>
        <dbReference type="SAM" id="Coils"/>
    </source>
</evidence>
<dbReference type="OMA" id="GHVEDDF"/>
<dbReference type="EMBL" id="KQ257456">
    <property type="protein sequence ID" value="KND00419.1"/>
    <property type="molecule type" value="Genomic_DNA"/>
</dbReference>
<dbReference type="InterPro" id="IPR007858">
    <property type="entry name" value="Dpy-30_motif"/>
</dbReference>
<sequence>MKVFVSNVDGPLGHNVSRLLATTVVGSRREEEPEEEETDENEDRPKEEKPKEIYTVVGTMTRRNGTAPEETDDSLAHQLVPIVETGDKKRDAVQKEAIEKFAIAGQKPKWVTETVPRGDRTLLKETLLSCDVIIYDIISCLDEASWAIEMLAEEADNFAEKPKVFIGVTSVMTWARTKVDAEDPDAFLAEDDYRRRKPHPNFKSHILVEKNIVKHGKKSALKTYVIAAGLVYHPGDSIFHFLFKSAWHNQDLVCYGDGDNVIPTISLDDLSNIIVETVETTPASKYMLAIDDSKNTLYEITKAVSDTLGTGKVKKLPKEAALLNKDLPQSDYDMLLVNLRLDPGHIKEMSFEWKYESGLVENLTQFIQEYKYARGLTPLRIVVHGPPASGKTFYANKIAQHYEIHIINVEKVVEEAIARLERRASGRLTPDEADDDIDADKELFEELKEAARANNGRYPEEHVVNFVREKLRSMPCRNQGYILDGYPTSLDEARELFKAADDDDAKEESKIPKIDELIGPDKVISLDASDDVIKDRIMNLPESAVAGTKNSEDALTRRLEEFRASNTDENTVLNFFDELEIHPIIISVEANDADAVMSIVTKTIGRPHNYGPSPEQIAEKKRLAEEAKAREIAAAEEERLKREKEEAERQSKAVAEWNLKLEEVRKQEQEVLEAQSVPLRNYLMKYVMPTLTSGLIEVCKVRPEDPIDYLAEFLFKHNPGNA</sequence>
<evidence type="ECO:0000313" key="8">
    <source>
        <dbReference type="Proteomes" id="UP000053201"/>
    </source>
</evidence>
<dbReference type="Proteomes" id="UP000053201">
    <property type="component" value="Unassembled WGS sequence"/>
</dbReference>
<dbReference type="SUPFAM" id="SSF51735">
    <property type="entry name" value="NAD(P)-binding Rossmann-fold domains"/>
    <property type="match status" value="1"/>
</dbReference>
<feature type="compositionally biased region" description="Acidic residues" evidence="5">
    <location>
        <begin position="32"/>
        <end position="42"/>
    </location>
</feature>
<evidence type="ECO:0000256" key="3">
    <source>
        <dbReference type="ARBA" id="ARBA00022777"/>
    </source>
</evidence>
<dbReference type="Gene3D" id="1.20.890.10">
    <property type="entry name" value="cAMP-dependent protein kinase regulatory subunit, dimerization-anchoring domain"/>
    <property type="match status" value="1"/>
</dbReference>
<dbReference type="GO" id="GO:0019205">
    <property type="term" value="F:nucleobase-containing compound kinase activity"/>
    <property type="evidence" value="ECO:0007669"/>
    <property type="project" value="InterPro"/>
</dbReference>
<dbReference type="InterPro" id="IPR033768">
    <property type="entry name" value="Hydin_ADK"/>
</dbReference>
<dbReference type="GeneID" id="27688173"/>
<dbReference type="GO" id="GO:0006139">
    <property type="term" value="P:nucleobase-containing compound metabolic process"/>
    <property type="evidence" value="ECO:0007669"/>
    <property type="project" value="InterPro"/>
</dbReference>
<keyword evidence="8" id="KW-1185">Reference proteome</keyword>
<keyword evidence="3" id="KW-0418">Kinase</keyword>
<feature type="domain" description="Hydin adenylate kinase-like" evidence="6">
    <location>
        <begin position="381"/>
        <end position="421"/>
    </location>
</feature>
<dbReference type="VEuPathDB" id="FungiDB:SPPG_04741"/>
<feature type="region of interest" description="Disordered" evidence="5">
    <location>
        <begin position="24"/>
        <end position="51"/>
    </location>
</feature>
<feature type="coiled-coil region" evidence="4">
    <location>
        <begin position="618"/>
        <end position="674"/>
    </location>
</feature>
<dbReference type="InParanoid" id="A0A0L0HHX4"/>
<accession>A0A0L0HHX4</accession>
<gene>
    <name evidence="7" type="ORF">SPPG_04741</name>
</gene>
<dbReference type="CDD" id="cd01428">
    <property type="entry name" value="ADK"/>
    <property type="match status" value="1"/>
</dbReference>
<evidence type="ECO:0000259" key="6">
    <source>
        <dbReference type="Pfam" id="PF17213"/>
    </source>
</evidence>
<evidence type="ECO:0000256" key="2">
    <source>
        <dbReference type="ARBA" id="ARBA00022741"/>
    </source>
</evidence>
<keyword evidence="2" id="KW-0547">Nucleotide-binding</keyword>
<keyword evidence="4" id="KW-0175">Coiled coil</keyword>